<name>Q637S1_BACCZ</name>
<dbReference type="KEGG" id="bcz:BCE33L3260"/>
<evidence type="ECO:0000313" key="4">
    <source>
        <dbReference type="EMBL" id="AAU17002.1"/>
    </source>
</evidence>
<sequence>MVKFIFFRWIRSSIHLADCIRVILEERKCNRSACLHFSWSKLIYVHSSFLSKSVRYTYSCLPDFFCVYRLYLRKHGCCEEKQYRLDEKRSPYRTAFFRINLFFLFCNPVNIHKLITIEGMELRAMKKVLFLGDPGIDDSLAIMYGLLHPDIDIVGVVTGYGNVTQEKATSNAAYLLQLAGREDIPIINGAKIPLSGDITTYYPEIHGAEGLGPIRPPKNLSPNIRPFCEFFDILEKYKGELIIVDAGRSTTLATAFILEKPLMKYVKEYYIMGGAFLMPGNVTPVAEANFHGDPIASQLVMQNAKNVTLVPLNVTSEAIITPEMVKYITKHSKTSFNKLIEPIFTYYYKAYRKLNPKITGSPVHDVVTMMVAANPSILDYVYRRVDVDTVGIAKGESIADFRPQPDAKALKNWVRIGWSLHYKKFLEDFVKIMT</sequence>
<dbReference type="InterPro" id="IPR023186">
    <property type="entry name" value="IUNH"/>
</dbReference>
<evidence type="ECO:0000259" key="3">
    <source>
        <dbReference type="Pfam" id="PF01156"/>
    </source>
</evidence>
<dbReference type="EC" id="3.2.2.1" evidence="4"/>
<dbReference type="GO" id="GO:0005829">
    <property type="term" value="C:cytosol"/>
    <property type="evidence" value="ECO:0007669"/>
    <property type="project" value="TreeGrafter"/>
</dbReference>
<feature type="domain" description="Inosine/uridine-preferring nucleoside hydrolase" evidence="3">
    <location>
        <begin position="133"/>
        <end position="426"/>
    </location>
</feature>
<dbReference type="AlphaFoldDB" id="Q637S1"/>
<dbReference type="Gene3D" id="3.90.245.10">
    <property type="entry name" value="Ribonucleoside hydrolase-like"/>
    <property type="match status" value="1"/>
</dbReference>
<evidence type="ECO:0000256" key="2">
    <source>
        <dbReference type="ARBA" id="ARBA00023295"/>
    </source>
</evidence>
<evidence type="ECO:0000256" key="1">
    <source>
        <dbReference type="ARBA" id="ARBA00022801"/>
    </source>
</evidence>
<dbReference type="PANTHER" id="PTHR12304:SF4">
    <property type="entry name" value="URIDINE NUCLEOSIDASE"/>
    <property type="match status" value="1"/>
</dbReference>
<dbReference type="GO" id="GO:0006152">
    <property type="term" value="P:purine nucleoside catabolic process"/>
    <property type="evidence" value="ECO:0007669"/>
    <property type="project" value="TreeGrafter"/>
</dbReference>
<dbReference type="EMBL" id="CP000001">
    <property type="protein sequence ID" value="AAU17002.1"/>
    <property type="molecule type" value="Genomic_DNA"/>
</dbReference>
<reference evidence="5" key="1">
    <citation type="journal article" date="2006" name="J. Bacteriol.">
        <title>Pathogenomic sequence analysis of Bacillus cereus and Bacillus thuringiensis isolates closely related to Bacillus anthracis.</title>
        <authorList>
            <person name="Han C.S."/>
            <person name="Xie G."/>
            <person name="Challacombe J.F."/>
            <person name="Altherr M.R."/>
            <person name="Bhotika S.S."/>
            <person name="Brown N."/>
            <person name="Bruce D."/>
            <person name="Campbell C.S."/>
            <person name="Campbell M.L."/>
            <person name="Chen J."/>
            <person name="Chertkov O."/>
            <person name="Cleland C."/>
            <person name="Dimitrijevic M."/>
            <person name="Doggett N.A."/>
            <person name="Fawcett J.J."/>
            <person name="Glavina T."/>
            <person name="Goodwin L.A."/>
            <person name="Green L.D."/>
            <person name="Hill K.K."/>
            <person name="Hitchcock P."/>
            <person name="Jackson P.J."/>
            <person name="Keim P."/>
            <person name="Kewalramani A.R."/>
            <person name="Longmire J."/>
            <person name="Lucas S."/>
            <person name="Malfatti S."/>
            <person name="McMurry K."/>
            <person name="Meincke L.J."/>
            <person name="Misra M."/>
            <person name="Moseman B.L."/>
            <person name="Mundt M."/>
            <person name="Munk A.C."/>
            <person name="Okinaka R.T."/>
            <person name="Parson-Quintana B."/>
            <person name="Reilly L.P."/>
            <person name="Richardson P."/>
            <person name="Robinson D.L."/>
            <person name="Rubin E."/>
            <person name="Saunders E."/>
            <person name="Tapia R."/>
            <person name="Tesmer J.G."/>
            <person name="Thayer N."/>
            <person name="Thompson L.S."/>
            <person name="Tice H."/>
            <person name="Ticknor L.O."/>
            <person name="Wills P.L."/>
            <person name="Brettin T.S."/>
            <person name="Gilna P."/>
        </authorList>
    </citation>
    <scope>NUCLEOTIDE SEQUENCE [LARGE SCALE GENOMIC DNA]</scope>
    <source>
        <strain evidence="5">ZK / E33L</strain>
    </source>
</reference>
<gene>
    <name evidence="4" type="ordered locus">BCE33L3260</name>
</gene>
<dbReference type="SUPFAM" id="SSF53590">
    <property type="entry name" value="Nucleoside hydrolase"/>
    <property type="match status" value="1"/>
</dbReference>
<proteinExistence type="predicted"/>
<evidence type="ECO:0000313" key="5">
    <source>
        <dbReference type="Proteomes" id="UP000002612"/>
    </source>
</evidence>
<dbReference type="CDD" id="cd00455">
    <property type="entry name" value="nuc_hydro"/>
    <property type="match status" value="1"/>
</dbReference>
<accession>Q637S1</accession>
<dbReference type="Pfam" id="PF01156">
    <property type="entry name" value="IU_nuc_hydro"/>
    <property type="match status" value="1"/>
</dbReference>
<dbReference type="InterPro" id="IPR036452">
    <property type="entry name" value="Ribo_hydro-like"/>
</dbReference>
<dbReference type="GO" id="GO:0008477">
    <property type="term" value="F:purine nucleosidase activity"/>
    <property type="evidence" value="ECO:0007669"/>
    <property type="project" value="UniProtKB-EC"/>
</dbReference>
<dbReference type="FunFam" id="3.90.245.10:FF:000005">
    <property type="entry name" value="Inosine-uridine preferring nucleoside hydrolase"/>
    <property type="match status" value="1"/>
</dbReference>
<protein>
    <submittedName>
        <fullName evidence="4">Inosine-uridine preferring nucleoside hydrolase</fullName>
        <ecNumber evidence="4">3.2.2.1</ecNumber>
    </submittedName>
</protein>
<organism evidence="4 5">
    <name type="scientific">Bacillus cereus (strain ZK / E33L)</name>
    <dbReference type="NCBI Taxonomy" id="288681"/>
    <lineage>
        <taxon>Bacteria</taxon>
        <taxon>Bacillati</taxon>
        <taxon>Bacillota</taxon>
        <taxon>Bacilli</taxon>
        <taxon>Bacillales</taxon>
        <taxon>Bacillaceae</taxon>
        <taxon>Bacillus</taxon>
        <taxon>Bacillus cereus group</taxon>
    </lineage>
</organism>
<keyword evidence="1 4" id="KW-0378">Hydrolase</keyword>
<dbReference type="Proteomes" id="UP000002612">
    <property type="component" value="Chromosome"/>
</dbReference>
<keyword evidence="2 4" id="KW-0326">Glycosidase</keyword>
<dbReference type="PANTHER" id="PTHR12304">
    <property type="entry name" value="INOSINE-URIDINE PREFERRING NUCLEOSIDE HYDROLASE"/>
    <property type="match status" value="1"/>
</dbReference>
<dbReference type="InterPro" id="IPR001910">
    <property type="entry name" value="Inosine/uridine_hydrolase_dom"/>
</dbReference>